<dbReference type="Proteomes" id="UP000502706">
    <property type="component" value="Chromosome"/>
</dbReference>
<evidence type="ECO:0000256" key="4">
    <source>
        <dbReference type="ARBA" id="ARBA00023136"/>
    </source>
</evidence>
<dbReference type="GO" id="GO:0046943">
    <property type="term" value="F:carboxylic acid transmembrane transporter activity"/>
    <property type="evidence" value="ECO:0007669"/>
    <property type="project" value="TreeGrafter"/>
</dbReference>
<feature type="transmembrane region" description="Helical" evidence="5">
    <location>
        <begin position="73"/>
        <end position="93"/>
    </location>
</feature>
<evidence type="ECO:0000313" key="7">
    <source>
        <dbReference type="EMBL" id="QIN78492.1"/>
    </source>
</evidence>
<name>A0A6G8PWA6_9ACTN</name>
<dbReference type="Gene3D" id="1.20.1250.20">
    <property type="entry name" value="MFS general substrate transporter like domains"/>
    <property type="match status" value="2"/>
</dbReference>
<feature type="transmembrane region" description="Helical" evidence="5">
    <location>
        <begin position="160"/>
        <end position="182"/>
    </location>
</feature>
<evidence type="ECO:0000256" key="5">
    <source>
        <dbReference type="SAM" id="Phobius"/>
    </source>
</evidence>
<keyword evidence="2 5" id="KW-0812">Transmembrane</keyword>
<feature type="transmembrane region" description="Helical" evidence="5">
    <location>
        <begin position="306"/>
        <end position="323"/>
    </location>
</feature>
<feature type="transmembrane region" description="Helical" evidence="5">
    <location>
        <begin position="36"/>
        <end position="61"/>
    </location>
</feature>
<dbReference type="EMBL" id="CP045121">
    <property type="protein sequence ID" value="QIN78492.1"/>
    <property type="molecule type" value="Genomic_DNA"/>
</dbReference>
<evidence type="ECO:0000259" key="6">
    <source>
        <dbReference type="PROSITE" id="PS50850"/>
    </source>
</evidence>
<feature type="transmembrane region" description="Helical" evidence="5">
    <location>
        <begin position="278"/>
        <end position="299"/>
    </location>
</feature>
<dbReference type="PROSITE" id="PS50850">
    <property type="entry name" value="MFS"/>
    <property type="match status" value="1"/>
</dbReference>
<comment type="subcellular location">
    <subcellularLocation>
        <location evidence="1">Cell membrane</location>
        <topology evidence="1">Multi-pass membrane protein</topology>
    </subcellularLocation>
</comment>
<sequence>MDSSETRGNVGAGAGRSASLATETGDVKPDRYAWKALWASAVGYAMDGFDFLILAFALSAITASLGLTGAEAGSLATLTLIGAVFGGVVFGVLSDYFGRVKLLALTILIFAVFTGLTAISQEYWQIAVFRFIAGLGLGGEFGIGMTLAAEAWPAKFRARATSLVAVGWQTGVFLAAIVSAILIPLIGWRGLFLVGIAPALFAFYVRRGVHEPALFEENKNKTRRSFPLWLLFKDRATTKTSVGIAILTSVQNFGYYGLIIWLPTYLSSEFGYGLTQTGAWTAVTVVGMIVGIMVFGVLADRFGRRPLFWAFQTGAALSVLAYSQLDAPFALLIGGAIMGFFVNGMLGGYGAIMAELYPTEARSTAQNVLFNIGRAVGGFGPLVIGALAVVYGFSLVIAMLASIYVIAIIATATLIPERRGAALN</sequence>
<dbReference type="PROSITE" id="PS00217">
    <property type="entry name" value="SUGAR_TRANSPORT_2"/>
    <property type="match status" value="1"/>
</dbReference>
<keyword evidence="3 5" id="KW-1133">Transmembrane helix</keyword>
<feature type="transmembrane region" description="Helical" evidence="5">
    <location>
        <begin position="188"/>
        <end position="205"/>
    </location>
</feature>
<evidence type="ECO:0000256" key="1">
    <source>
        <dbReference type="ARBA" id="ARBA00004651"/>
    </source>
</evidence>
<feature type="transmembrane region" description="Helical" evidence="5">
    <location>
        <begin position="329"/>
        <end position="356"/>
    </location>
</feature>
<dbReference type="KEGG" id="rmar:GBA65_08135"/>
<gene>
    <name evidence="7" type="ORF">GBA65_08135</name>
</gene>
<dbReference type="PANTHER" id="PTHR23508">
    <property type="entry name" value="CARBOXYLIC ACID TRANSPORTER PROTEIN HOMOLOG"/>
    <property type="match status" value="1"/>
</dbReference>
<dbReference type="Pfam" id="PF07690">
    <property type="entry name" value="MFS_1"/>
    <property type="match status" value="1"/>
</dbReference>
<dbReference type="InterPro" id="IPR036259">
    <property type="entry name" value="MFS_trans_sf"/>
</dbReference>
<dbReference type="InterPro" id="IPR005829">
    <property type="entry name" value="Sugar_transporter_CS"/>
</dbReference>
<feature type="transmembrane region" description="Helical" evidence="5">
    <location>
        <begin position="126"/>
        <end position="148"/>
    </location>
</feature>
<feature type="transmembrane region" description="Helical" evidence="5">
    <location>
        <begin position="100"/>
        <end position="120"/>
    </location>
</feature>
<dbReference type="InterPro" id="IPR011701">
    <property type="entry name" value="MFS"/>
</dbReference>
<evidence type="ECO:0000256" key="2">
    <source>
        <dbReference type="ARBA" id="ARBA00022692"/>
    </source>
</evidence>
<feature type="transmembrane region" description="Helical" evidence="5">
    <location>
        <begin position="242"/>
        <end position="266"/>
    </location>
</feature>
<protein>
    <submittedName>
        <fullName evidence="7">MFS transporter</fullName>
    </submittedName>
</protein>
<reference evidence="7 8" key="1">
    <citation type="submission" date="2019-10" db="EMBL/GenBank/DDBJ databases">
        <title>Rubrobacter sp nov SCSIO 52915 isolated from a deep-sea sediment in the South China Sea.</title>
        <authorList>
            <person name="Chen R.W."/>
        </authorList>
    </citation>
    <scope>NUCLEOTIDE SEQUENCE [LARGE SCALE GENOMIC DNA]</scope>
    <source>
        <strain evidence="7 8">SCSIO 52915</strain>
    </source>
</reference>
<keyword evidence="4 5" id="KW-0472">Membrane</keyword>
<feature type="domain" description="Major facilitator superfamily (MFS) profile" evidence="6">
    <location>
        <begin position="36"/>
        <end position="419"/>
    </location>
</feature>
<evidence type="ECO:0000313" key="8">
    <source>
        <dbReference type="Proteomes" id="UP000502706"/>
    </source>
</evidence>
<dbReference type="SUPFAM" id="SSF103473">
    <property type="entry name" value="MFS general substrate transporter"/>
    <property type="match status" value="1"/>
</dbReference>
<feature type="transmembrane region" description="Helical" evidence="5">
    <location>
        <begin position="395"/>
        <end position="415"/>
    </location>
</feature>
<accession>A0A6G8PWA6</accession>
<dbReference type="RefSeq" id="WP_166396170.1">
    <property type="nucleotide sequence ID" value="NZ_CP045121.1"/>
</dbReference>
<dbReference type="PANTHER" id="PTHR23508:SF10">
    <property type="entry name" value="CARBOXYLIC ACID TRANSPORTER PROTEIN HOMOLOG"/>
    <property type="match status" value="1"/>
</dbReference>
<dbReference type="AlphaFoldDB" id="A0A6G8PWA6"/>
<dbReference type="GO" id="GO:0005886">
    <property type="term" value="C:plasma membrane"/>
    <property type="evidence" value="ECO:0007669"/>
    <property type="project" value="UniProtKB-SubCell"/>
</dbReference>
<keyword evidence="8" id="KW-1185">Reference proteome</keyword>
<proteinExistence type="predicted"/>
<dbReference type="InterPro" id="IPR020846">
    <property type="entry name" value="MFS_dom"/>
</dbReference>
<organism evidence="7 8">
    <name type="scientific">Rubrobacter marinus</name>
    <dbReference type="NCBI Taxonomy" id="2653852"/>
    <lineage>
        <taxon>Bacteria</taxon>
        <taxon>Bacillati</taxon>
        <taxon>Actinomycetota</taxon>
        <taxon>Rubrobacteria</taxon>
        <taxon>Rubrobacterales</taxon>
        <taxon>Rubrobacteraceae</taxon>
        <taxon>Rubrobacter</taxon>
    </lineage>
</organism>
<evidence type="ECO:0000256" key="3">
    <source>
        <dbReference type="ARBA" id="ARBA00022989"/>
    </source>
</evidence>
<feature type="transmembrane region" description="Helical" evidence="5">
    <location>
        <begin position="368"/>
        <end position="389"/>
    </location>
</feature>